<comment type="caution">
    <text evidence="1">The sequence shown here is derived from an EMBL/GenBank/DDBJ whole genome shotgun (WGS) entry which is preliminary data.</text>
</comment>
<proteinExistence type="predicted"/>
<dbReference type="Pfam" id="PF05673">
    <property type="entry name" value="DUF815"/>
    <property type="match status" value="1"/>
</dbReference>
<evidence type="ECO:0000313" key="1">
    <source>
        <dbReference type="EMBL" id="PCI29912.1"/>
    </source>
</evidence>
<gene>
    <name evidence="1" type="ORF">COB67_03115</name>
</gene>
<accession>A0A2A4T8R8</accession>
<sequence>MLLIVVRLYCPCTLPLRLLRKWTSITLIRLIRPSTNTSNLQITLPPRPERQGGKGYLDETTWESNLLSKQNKTWDRQAIDQVYESLIDEVRHFLDLIALTGCRSFLEEKPALRLYLHLIEELEQELLIQWNIKQEQGLEALFSRHKHWLGEELRNKDSFFETWNHLCACLWKKAEKPALLLTASPWQSLILQTFTDQDFWKDFRGALHTDQKQPLLTHVCQLFELLYKLDPHHQALSYLNLIEIGVEHRPEIYAIGETSQKALENPCLSLIQDHFLPDIQQDHWENMPDKLVEFWANNSGGIYSQYPTFRLDSELSIRGFIPTKAIEKLQPETSSSPQKRLMEELENFVQQGKGNNILLTGNKGSEKQSSLLTVVFSLLDQGLRLIQLTREDWPLLPNLMAGLVGKPEKFVLYAMGASPSFLKEQKQSLREHLNHGPFQIADNVLLIADLETTTTEENSSLQEAMDLFDLVINFD</sequence>
<dbReference type="PANTHER" id="PTHR42935:SF1">
    <property type="entry name" value="SLR0930 PROTEIN"/>
    <property type="match status" value="1"/>
</dbReference>
<dbReference type="InterPro" id="IPR008533">
    <property type="entry name" value="DUF815"/>
</dbReference>
<organism evidence="1 2">
    <name type="scientific">SAR324 cluster bacterium</name>
    <dbReference type="NCBI Taxonomy" id="2024889"/>
    <lineage>
        <taxon>Bacteria</taxon>
        <taxon>Deltaproteobacteria</taxon>
        <taxon>SAR324 cluster</taxon>
    </lineage>
</organism>
<dbReference type="PANTHER" id="PTHR42935">
    <property type="entry name" value="SLR0930 PROTEIN"/>
    <property type="match status" value="1"/>
</dbReference>
<protein>
    <submittedName>
        <fullName evidence="1">Uncharacterized protein</fullName>
    </submittedName>
</protein>
<dbReference type="Proteomes" id="UP000218113">
    <property type="component" value="Unassembled WGS sequence"/>
</dbReference>
<dbReference type="AlphaFoldDB" id="A0A2A4T8R8"/>
<name>A0A2A4T8R8_9DELT</name>
<reference evidence="2" key="1">
    <citation type="submission" date="2017-08" db="EMBL/GenBank/DDBJ databases">
        <title>A dynamic microbial community with high functional redundancy inhabits the cold, oxic subseafloor aquifer.</title>
        <authorList>
            <person name="Tully B.J."/>
            <person name="Wheat C.G."/>
            <person name="Glazer B.T."/>
            <person name="Huber J.A."/>
        </authorList>
    </citation>
    <scope>NUCLEOTIDE SEQUENCE [LARGE SCALE GENOMIC DNA]</scope>
</reference>
<dbReference type="EMBL" id="NVSR01000009">
    <property type="protein sequence ID" value="PCI29912.1"/>
    <property type="molecule type" value="Genomic_DNA"/>
</dbReference>
<evidence type="ECO:0000313" key="2">
    <source>
        <dbReference type="Proteomes" id="UP000218113"/>
    </source>
</evidence>